<comment type="subcellular location">
    <subcellularLocation>
        <location evidence="16">Cell membrane</location>
        <topology evidence="16">Multi-pass membrane protein</topology>
    </subcellularLocation>
    <subcellularLocation>
        <location evidence="1">Membrane</location>
        <topology evidence="1">Multi-pass membrane protein</topology>
    </subcellularLocation>
</comment>
<dbReference type="PATRIC" id="fig|1307839.3.peg.3834"/>
<keyword evidence="23" id="KW-1185">Reference proteome</keyword>
<reference evidence="22 23" key="1">
    <citation type="submission" date="2015-11" db="EMBL/GenBank/DDBJ databases">
        <title>Description and complete genome sequence of a novel strain predominating in hypersaline microbial mats and representing a new family of the Bacteriodetes phylum.</title>
        <authorList>
            <person name="Spring S."/>
            <person name="Bunk B."/>
            <person name="Sproer C."/>
            <person name="Klenk H.-P."/>
        </authorList>
    </citation>
    <scope>NUCLEOTIDE SEQUENCE [LARGE SCALE GENOMIC DNA]</scope>
    <source>
        <strain evidence="22 23">L21-Spi-D4</strain>
    </source>
</reference>
<keyword evidence="5 16" id="KW-0679">Respiratory chain</keyword>
<dbReference type="InterPro" id="IPR008972">
    <property type="entry name" value="Cupredoxin"/>
</dbReference>
<dbReference type="InterPro" id="IPR009056">
    <property type="entry name" value="Cyt_c-like_dom"/>
</dbReference>
<evidence type="ECO:0000256" key="7">
    <source>
        <dbReference type="ARBA" id="ARBA00022723"/>
    </source>
</evidence>
<keyword evidence="4 15" id="KW-0349">Heme</keyword>
<dbReference type="PROSITE" id="PS50999">
    <property type="entry name" value="COX2_TM"/>
    <property type="match status" value="1"/>
</dbReference>
<dbReference type="InterPro" id="IPR036257">
    <property type="entry name" value="Cyt_c_oxidase_su2_TM_sf"/>
</dbReference>
<dbReference type="EMBL" id="CP013118">
    <property type="protein sequence ID" value="ALO17186.1"/>
    <property type="molecule type" value="Genomic_DNA"/>
</dbReference>
<feature type="transmembrane region" description="Helical" evidence="18">
    <location>
        <begin position="15"/>
        <end position="39"/>
    </location>
</feature>
<evidence type="ECO:0000256" key="2">
    <source>
        <dbReference type="ARBA" id="ARBA00007866"/>
    </source>
</evidence>
<dbReference type="PROSITE" id="PS51007">
    <property type="entry name" value="CYTC"/>
    <property type="match status" value="1"/>
</dbReference>
<feature type="domain" description="Cytochrome oxidase subunit II transmembrane region profile" evidence="20">
    <location>
        <begin position="1"/>
        <end position="88"/>
    </location>
</feature>
<evidence type="ECO:0000256" key="4">
    <source>
        <dbReference type="ARBA" id="ARBA00022617"/>
    </source>
</evidence>
<dbReference type="GO" id="GO:0042773">
    <property type="term" value="P:ATP synthesis coupled electron transport"/>
    <property type="evidence" value="ECO:0007669"/>
    <property type="project" value="TreeGrafter"/>
</dbReference>
<evidence type="ECO:0000256" key="18">
    <source>
        <dbReference type="SAM" id="Phobius"/>
    </source>
</evidence>
<keyword evidence="11 15" id="KW-0408">Iron</keyword>
<dbReference type="PANTHER" id="PTHR22888:SF9">
    <property type="entry name" value="CYTOCHROME C OXIDASE SUBUNIT 2"/>
    <property type="match status" value="1"/>
</dbReference>
<evidence type="ECO:0000313" key="23">
    <source>
        <dbReference type="Proteomes" id="UP000064893"/>
    </source>
</evidence>
<dbReference type="Pfam" id="PF00116">
    <property type="entry name" value="COX2"/>
    <property type="match status" value="1"/>
</dbReference>
<dbReference type="RefSeq" id="WP_057954502.1">
    <property type="nucleotide sequence ID" value="NZ_CP013118.1"/>
</dbReference>
<evidence type="ECO:0000256" key="17">
    <source>
        <dbReference type="RuleBase" id="RU004024"/>
    </source>
</evidence>
<evidence type="ECO:0000256" key="8">
    <source>
        <dbReference type="ARBA" id="ARBA00022967"/>
    </source>
</evidence>
<dbReference type="Proteomes" id="UP000064893">
    <property type="component" value="Chromosome"/>
</dbReference>
<feature type="domain" description="Cytochrome oxidase subunit II copper A binding" evidence="19">
    <location>
        <begin position="89"/>
        <end position="199"/>
    </location>
</feature>
<comment type="function">
    <text evidence="14 17">Subunits I and II form the functional core of the enzyme complex. Electrons originating in cytochrome c are transferred via heme a and Cu(A) to the binuclear center formed by heme a3 and Cu(B).</text>
</comment>
<dbReference type="Pfam" id="PF00034">
    <property type="entry name" value="Cytochrom_C"/>
    <property type="match status" value="1"/>
</dbReference>
<dbReference type="GO" id="GO:0005507">
    <property type="term" value="F:copper ion binding"/>
    <property type="evidence" value="ECO:0007669"/>
    <property type="project" value="InterPro"/>
</dbReference>
<dbReference type="CDD" id="cd13915">
    <property type="entry name" value="CuRO_HCO_II_like_2"/>
    <property type="match status" value="1"/>
</dbReference>
<evidence type="ECO:0000256" key="11">
    <source>
        <dbReference type="ARBA" id="ARBA00023004"/>
    </source>
</evidence>
<gene>
    <name evidence="22" type="primary">ctaC</name>
    <name evidence="22" type="ORF">L21SP5_03578</name>
</gene>
<dbReference type="EC" id="7.1.1.9" evidence="17"/>
<sequence>MFSGASNFVEGVDKAFVFIFAVSFFFIIAITAFMIYVVIRYKRKKDDKPQQFRGSVKLELLWTIVPLILVILMFYYGYMGFTPMRNVPDDAMEIDAIGRMWEWEFVYENGKSSRDLVIPVNRPVKLNLISEDVNHSLFIPAFRVKEDVVPGYDNYMWFTPYYIGEYEILCTEYCGMLHSAMTAETRVLDSAEFNTWYADLSQQKEEAKPEGFEIAKSNGCFACHSRDGSKLVGSSFKGLYGSEKVVITDGEERTITVDEAYLKNSILYPDQDVVKGFSKGLMQSYEDVIPEEDIDKIVEYLKTMD</sequence>
<feature type="transmembrane region" description="Helical" evidence="18">
    <location>
        <begin position="60"/>
        <end position="78"/>
    </location>
</feature>
<evidence type="ECO:0000256" key="12">
    <source>
        <dbReference type="ARBA" id="ARBA00023008"/>
    </source>
</evidence>
<evidence type="ECO:0000256" key="9">
    <source>
        <dbReference type="ARBA" id="ARBA00022982"/>
    </source>
</evidence>
<comment type="cofactor">
    <cofactor evidence="17">
        <name>Cu cation</name>
        <dbReference type="ChEBI" id="CHEBI:23378"/>
    </cofactor>
    <text evidence="17">Binds a copper A center.</text>
</comment>
<evidence type="ECO:0000256" key="16">
    <source>
        <dbReference type="RuleBase" id="RU000456"/>
    </source>
</evidence>
<evidence type="ECO:0000259" key="21">
    <source>
        <dbReference type="PROSITE" id="PS51007"/>
    </source>
</evidence>
<evidence type="ECO:0000256" key="6">
    <source>
        <dbReference type="ARBA" id="ARBA00022692"/>
    </source>
</evidence>
<dbReference type="SUPFAM" id="SSF49503">
    <property type="entry name" value="Cupredoxins"/>
    <property type="match status" value="1"/>
</dbReference>
<organism evidence="22 23">
    <name type="scientific">Salinivirga cyanobacteriivorans</name>
    <dbReference type="NCBI Taxonomy" id="1307839"/>
    <lineage>
        <taxon>Bacteria</taxon>
        <taxon>Pseudomonadati</taxon>
        <taxon>Bacteroidota</taxon>
        <taxon>Bacteroidia</taxon>
        <taxon>Bacteroidales</taxon>
        <taxon>Salinivirgaceae</taxon>
        <taxon>Salinivirga</taxon>
    </lineage>
</organism>
<evidence type="ECO:0000256" key="1">
    <source>
        <dbReference type="ARBA" id="ARBA00004141"/>
    </source>
</evidence>
<keyword evidence="7 15" id="KW-0479">Metal-binding</keyword>
<dbReference type="PROSITE" id="PS50857">
    <property type="entry name" value="COX2_CUA"/>
    <property type="match status" value="1"/>
</dbReference>
<keyword evidence="3 16" id="KW-0813">Transport</keyword>
<dbReference type="AlphaFoldDB" id="A0A0S2I4L2"/>
<evidence type="ECO:0000256" key="15">
    <source>
        <dbReference type="PROSITE-ProRule" id="PRU00433"/>
    </source>
</evidence>
<dbReference type="SUPFAM" id="SSF81464">
    <property type="entry name" value="Cytochrome c oxidase subunit II-like, transmembrane region"/>
    <property type="match status" value="1"/>
</dbReference>
<dbReference type="GO" id="GO:0005886">
    <property type="term" value="C:plasma membrane"/>
    <property type="evidence" value="ECO:0007669"/>
    <property type="project" value="UniProtKB-SubCell"/>
</dbReference>
<dbReference type="InterPro" id="IPR045187">
    <property type="entry name" value="CcO_II"/>
</dbReference>
<keyword evidence="13 18" id="KW-0472">Membrane</keyword>
<dbReference type="GO" id="GO:0004129">
    <property type="term" value="F:cytochrome-c oxidase activity"/>
    <property type="evidence" value="ECO:0007669"/>
    <property type="project" value="UniProtKB-EC"/>
</dbReference>
<evidence type="ECO:0000259" key="20">
    <source>
        <dbReference type="PROSITE" id="PS50999"/>
    </source>
</evidence>
<dbReference type="PANTHER" id="PTHR22888">
    <property type="entry name" value="CYTOCHROME C OXIDASE, SUBUNIT II"/>
    <property type="match status" value="1"/>
</dbReference>
<keyword evidence="10 18" id="KW-1133">Transmembrane helix</keyword>
<accession>A0A0S2I4L2</accession>
<feature type="domain" description="Cytochrome c" evidence="21">
    <location>
        <begin position="206"/>
        <end position="305"/>
    </location>
</feature>
<keyword evidence="12 17" id="KW-0186">Copper</keyword>
<dbReference type="Pfam" id="PF02790">
    <property type="entry name" value="COX2_TM"/>
    <property type="match status" value="1"/>
</dbReference>
<evidence type="ECO:0000313" key="22">
    <source>
        <dbReference type="EMBL" id="ALO17186.1"/>
    </source>
</evidence>
<proteinExistence type="inferred from homology"/>
<dbReference type="STRING" id="1307839.L21SP5_03578"/>
<evidence type="ECO:0000256" key="10">
    <source>
        <dbReference type="ARBA" id="ARBA00022989"/>
    </source>
</evidence>
<dbReference type="SUPFAM" id="SSF46626">
    <property type="entry name" value="Cytochrome c"/>
    <property type="match status" value="1"/>
</dbReference>
<dbReference type="NCBIfam" id="TIGR02866">
    <property type="entry name" value="CoxB"/>
    <property type="match status" value="1"/>
</dbReference>
<name>A0A0S2I4L2_9BACT</name>
<dbReference type="GO" id="GO:0016491">
    <property type="term" value="F:oxidoreductase activity"/>
    <property type="evidence" value="ECO:0007669"/>
    <property type="project" value="UniProtKB-KW"/>
</dbReference>
<dbReference type="InterPro" id="IPR036909">
    <property type="entry name" value="Cyt_c-like_dom_sf"/>
</dbReference>
<keyword evidence="9 16" id="KW-0249">Electron transport</keyword>
<protein>
    <recommendedName>
        <fullName evidence="17">Cytochrome c oxidase subunit 2</fullName>
        <ecNumber evidence="17">7.1.1.9</ecNumber>
    </recommendedName>
</protein>
<evidence type="ECO:0000259" key="19">
    <source>
        <dbReference type="PROSITE" id="PS50857"/>
    </source>
</evidence>
<evidence type="ECO:0000256" key="3">
    <source>
        <dbReference type="ARBA" id="ARBA00022448"/>
    </source>
</evidence>
<dbReference type="GO" id="GO:0020037">
    <property type="term" value="F:heme binding"/>
    <property type="evidence" value="ECO:0007669"/>
    <property type="project" value="InterPro"/>
</dbReference>
<evidence type="ECO:0000256" key="5">
    <source>
        <dbReference type="ARBA" id="ARBA00022660"/>
    </source>
</evidence>
<dbReference type="InterPro" id="IPR014222">
    <property type="entry name" value="Cyt_c_oxidase_su2"/>
</dbReference>
<evidence type="ECO:0000256" key="14">
    <source>
        <dbReference type="ARBA" id="ARBA00024688"/>
    </source>
</evidence>
<dbReference type="InterPro" id="IPR001505">
    <property type="entry name" value="Copper_CuA"/>
</dbReference>
<keyword evidence="8" id="KW-1278">Translocase</keyword>
<dbReference type="KEGG" id="blq:L21SP5_03578"/>
<evidence type="ECO:0000256" key="13">
    <source>
        <dbReference type="ARBA" id="ARBA00023136"/>
    </source>
</evidence>
<dbReference type="InterPro" id="IPR002429">
    <property type="entry name" value="CcO_II-like_C"/>
</dbReference>
<comment type="similarity">
    <text evidence="2 16">Belongs to the cytochrome c oxidase subunit 2 family.</text>
</comment>
<dbReference type="Gene3D" id="1.10.287.90">
    <property type="match status" value="1"/>
</dbReference>
<keyword evidence="6 16" id="KW-0812">Transmembrane</keyword>
<dbReference type="OrthoDB" id="9781261at2"/>
<dbReference type="PROSITE" id="PS00078">
    <property type="entry name" value="COX2"/>
    <property type="match status" value="1"/>
</dbReference>
<dbReference type="InterPro" id="IPR011759">
    <property type="entry name" value="Cyt_c_oxidase_su2_TM_dom"/>
</dbReference>
<dbReference type="Gene3D" id="2.60.40.420">
    <property type="entry name" value="Cupredoxins - blue copper proteins"/>
    <property type="match status" value="1"/>
</dbReference>
<keyword evidence="22" id="KW-0560">Oxidoreductase</keyword>
<comment type="catalytic activity">
    <reaction evidence="17">
        <text>4 Fe(II)-[cytochrome c] + O2 + 8 H(+)(in) = 4 Fe(III)-[cytochrome c] + 2 H2O + 4 H(+)(out)</text>
        <dbReference type="Rhea" id="RHEA:11436"/>
        <dbReference type="Rhea" id="RHEA-COMP:10350"/>
        <dbReference type="Rhea" id="RHEA-COMP:14399"/>
        <dbReference type="ChEBI" id="CHEBI:15377"/>
        <dbReference type="ChEBI" id="CHEBI:15378"/>
        <dbReference type="ChEBI" id="CHEBI:15379"/>
        <dbReference type="ChEBI" id="CHEBI:29033"/>
        <dbReference type="ChEBI" id="CHEBI:29034"/>
        <dbReference type="EC" id="7.1.1.9"/>
    </reaction>
</comment>